<name>A0A7L3UPH1_URIAL</name>
<protein>
    <submittedName>
        <fullName evidence="4">PRS33 protease</fullName>
    </submittedName>
</protein>
<evidence type="ECO:0000313" key="4">
    <source>
        <dbReference type="EMBL" id="NXV53940.1"/>
    </source>
</evidence>
<evidence type="ECO:0000313" key="5">
    <source>
        <dbReference type="Proteomes" id="UP000535478"/>
    </source>
</evidence>
<feature type="compositionally biased region" description="Gly residues" evidence="2">
    <location>
        <begin position="69"/>
        <end position="86"/>
    </location>
</feature>
<feature type="non-terminal residue" evidence="4">
    <location>
        <position position="86"/>
    </location>
</feature>
<keyword evidence="1" id="KW-1015">Disulfide bond</keyword>
<evidence type="ECO:0000256" key="1">
    <source>
        <dbReference type="ARBA" id="ARBA00023157"/>
    </source>
</evidence>
<dbReference type="PANTHER" id="PTHR24253">
    <property type="entry name" value="TRANSMEMBRANE PROTEASE SERINE"/>
    <property type="match status" value="1"/>
</dbReference>
<feature type="domain" description="Peptidase S1" evidence="3">
    <location>
        <begin position="3"/>
        <end position="68"/>
    </location>
</feature>
<dbReference type="Pfam" id="PF00089">
    <property type="entry name" value="Trypsin"/>
    <property type="match status" value="1"/>
</dbReference>
<dbReference type="EMBL" id="VZUE01047580">
    <property type="protein sequence ID" value="NXV53940.1"/>
    <property type="molecule type" value="Genomic_DNA"/>
</dbReference>
<dbReference type="Gene3D" id="2.40.10.10">
    <property type="entry name" value="Trypsin-like serine proteases"/>
    <property type="match status" value="1"/>
</dbReference>
<gene>
    <name evidence="4" type="primary">Prss33</name>
    <name evidence="4" type="ORF">URIAAL_R14940</name>
</gene>
<dbReference type="InterPro" id="IPR009003">
    <property type="entry name" value="Peptidase_S1_PA"/>
</dbReference>
<evidence type="ECO:0000259" key="3">
    <source>
        <dbReference type="Pfam" id="PF00089"/>
    </source>
</evidence>
<keyword evidence="4" id="KW-0645">Protease</keyword>
<dbReference type="PANTHER" id="PTHR24253:SF119">
    <property type="entry name" value="SERINE PROTEASE 27"/>
    <property type="match status" value="1"/>
</dbReference>
<dbReference type="GO" id="GO:0006508">
    <property type="term" value="P:proteolysis"/>
    <property type="evidence" value="ECO:0007669"/>
    <property type="project" value="UniProtKB-KW"/>
</dbReference>
<keyword evidence="5" id="KW-1185">Reference proteome</keyword>
<dbReference type="InterPro" id="IPR043504">
    <property type="entry name" value="Peptidase_S1_PA_chymotrypsin"/>
</dbReference>
<feature type="region of interest" description="Disordered" evidence="2">
    <location>
        <begin position="61"/>
        <end position="86"/>
    </location>
</feature>
<dbReference type="SUPFAM" id="SSF50494">
    <property type="entry name" value="Trypsin-like serine proteases"/>
    <property type="match status" value="1"/>
</dbReference>
<keyword evidence="4" id="KW-0378">Hydrolase</keyword>
<comment type="caution">
    <text evidence="4">The sequence shown here is derived from an EMBL/GenBank/DDBJ whole genome shotgun (WGS) entry which is preliminary data.</text>
</comment>
<feature type="non-terminal residue" evidence="4">
    <location>
        <position position="1"/>
    </location>
</feature>
<dbReference type="InterPro" id="IPR001254">
    <property type="entry name" value="Trypsin_dom"/>
</dbReference>
<organism evidence="4 5">
    <name type="scientific">Uria aalge</name>
    <name type="common">Common mure</name>
    <name type="synonym">Colymbus aalge</name>
    <dbReference type="NCBI Taxonomy" id="13746"/>
    <lineage>
        <taxon>Eukaryota</taxon>
        <taxon>Metazoa</taxon>
        <taxon>Chordata</taxon>
        <taxon>Craniata</taxon>
        <taxon>Vertebrata</taxon>
        <taxon>Euteleostomi</taxon>
        <taxon>Archelosauria</taxon>
        <taxon>Archosauria</taxon>
        <taxon>Dinosauria</taxon>
        <taxon>Saurischia</taxon>
        <taxon>Theropoda</taxon>
        <taxon>Coelurosauria</taxon>
        <taxon>Aves</taxon>
        <taxon>Neognathae</taxon>
        <taxon>Neoaves</taxon>
        <taxon>Charadriiformes</taxon>
        <taxon>Alcidae</taxon>
        <taxon>Uria</taxon>
    </lineage>
</organism>
<sequence length="86" mass="8548">VVVPLSRLLPHPSYAGEATSGDIALAQLARPVPFGPRVLPVCLPSPALRVPPGTRCVATGWGDVREGGEGPPGGDLGGDLGGVEGS</sequence>
<reference evidence="4 5" key="1">
    <citation type="submission" date="2019-09" db="EMBL/GenBank/DDBJ databases">
        <title>Bird 10,000 Genomes (B10K) Project - Family phase.</title>
        <authorList>
            <person name="Zhang G."/>
        </authorList>
    </citation>
    <scope>NUCLEOTIDE SEQUENCE [LARGE SCALE GENOMIC DNA]</scope>
    <source>
        <strain evidence="4">OUT-0019</strain>
        <tissue evidence="4">Blood</tissue>
    </source>
</reference>
<dbReference type="GO" id="GO:0004252">
    <property type="term" value="F:serine-type endopeptidase activity"/>
    <property type="evidence" value="ECO:0007669"/>
    <property type="project" value="InterPro"/>
</dbReference>
<proteinExistence type="predicted"/>
<accession>A0A7L3UPH1</accession>
<dbReference type="AlphaFoldDB" id="A0A7L3UPH1"/>
<evidence type="ECO:0000256" key="2">
    <source>
        <dbReference type="SAM" id="MobiDB-lite"/>
    </source>
</evidence>
<dbReference type="Proteomes" id="UP000535478">
    <property type="component" value="Unassembled WGS sequence"/>
</dbReference>